<dbReference type="eggNOG" id="COG5513">
    <property type="taxonomic scope" value="Bacteria"/>
</dbReference>
<name>D0MDZ7_RHOM4</name>
<reference evidence="1 2" key="1">
    <citation type="journal article" date="2009" name="Stand. Genomic Sci.">
        <title>Complete genome sequence of Rhodothermus marinus type strain (R-10).</title>
        <authorList>
            <person name="Nolan M."/>
            <person name="Tindall B.J."/>
            <person name="Pomrenke H."/>
            <person name="Lapidus A."/>
            <person name="Copeland A."/>
            <person name="Glavina Del Rio T."/>
            <person name="Lucas S."/>
            <person name="Chen F."/>
            <person name="Tice H."/>
            <person name="Cheng J.F."/>
            <person name="Saunders E."/>
            <person name="Han C."/>
            <person name="Bruce D."/>
            <person name="Goodwin L."/>
            <person name="Chain P."/>
            <person name="Pitluck S."/>
            <person name="Ovchinikova G."/>
            <person name="Pati A."/>
            <person name="Ivanova N."/>
            <person name="Mavromatis K."/>
            <person name="Chen A."/>
            <person name="Palaniappan K."/>
            <person name="Land M."/>
            <person name="Hauser L."/>
            <person name="Chang Y.J."/>
            <person name="Jeffries C.D."/>
            <person name="Brettin T."/>
            <person name="Goker M."/>
            <person name="Bristow J."/>
            <person name="Eisen J.A."/>
            <person name="Markowitz V."/>
            <person name="Hugenholtz P."/>
            <person name="Kyrpides N.C."/>
            <person name="Klenk H.P."/>
            <person name="Detter J.C."/>
        </authorList>
    </citation>
    <scope>NUCLEOTIDE SEQUENCE [LARGE SCALE GENOMIC DNA]</scope>
    <source>
        <strain evidence="2">ATCC 43812 / DSM 4252 / R-10</strain>
    </source>
</reference>
<dbReference type="AlphaFoldDB" id="D0MDZ7"/>
<dbReference type="HOGENOM" id="CLU_1676491_0_0_10"/>
<accession>D0MDZ7</accession>
<keyword evidence="2" id="KW-1185">Reference proteome</keyword>
<organism evidence="1 2">
    <name type="scientific">Rhodothermus marinus (strain ATCC 43812 / DSM 4252 / R-10)</name>
    <name type="common">Rhodothermus obamensis</name>
    <dbReference type="NCBI Taxonomy" id="518766"/>
    <lineage>
        <taxon>Bacteria</taxon>
        <taxon>Pseudomonadati</taxon>
        <taxon>Rhodothermota</taxon>
        <taxon>Rhodothermia</taxon>
        <taxon>Rhodothermales</taxon>
        <taxon>Rhodothermaceae</taxon>
        <taxon>Rhodothermus</taxon>
    </lineage>
</organism>
<evidence type="ECO:0000313" key="1">
    <source>
        <dbReference type="EMBL" id="ACY49141.1"/>
    </source>
</evidence>
<evidence type="ECO:0000313" key="2">
    <source>
        <dbReference type="Proteomes" id="UP000002221"/>
    </source>
</evidence>
<protein>
    <submittedName>
        <fullName evidence="1">Uncharacterized protein</fullName>
    </submittedName>
</protein>
<proteinExistence type="predicted"/>
<dbReference type="EMBL" id="CP001807">
    <property type="protein sequence ID" value="ACY49141.1"/>
    <property type="molecule type" value="Genomic_DNA"/>
</dbReference>
<dbReference type="STRING" id="518766.Rmar_2262"/>
<sequence length="157" mass="17880">MLALWSACTGPRLLNPDDRFGHRYTGQAPDGRVTLSLAPPDSTRSYWRYPAPIDTVHVRSGPFRPDLSPTVQAVPVELLIKGNLPDACSELDSVAQERTGHLLHVQLWMRRPQRRRCRPVVRPFRFYLMLADSLAPGSYTLKLNGRVFTFEIRVPEE</sequence>
<dbReference type="KEGG" id="rmr:Rmar_2262"/>
<dbReference type="Proteomes" id="UP000002221">
    <property type="component" value="Chromosome"/>
</dbReference>
<gene>
    <name evidence="1" type="ordered locus">Rmar_2262</name>
</gene>